<dbReference type="KEGG" id="psym:J1N51_07985"/>
<dbReference type="Proteomes" id="UP000682739">
    <property type="component" value="Chromosome"/>
</dbReference>
<dbReference type="RefSeq" id="WP_208830143.1">
    <property type="nucleotide sequence ID" value="NZ_CP072110.1"/>
</dbReference>
<keyword evidence="2" id="KW-0812">Transmembrane</keyword>
<keyword evidence="2" id="KW-1133">Transmembrane helix</keyword>
<keyword evidence="4" id="KW-1185">Reference proteome</keyword>
<sequence length="214" mass="24671">MEIALWFLAIIFVIIFVVVLILVWSRYSELKAKELKKKGLGHDIREQQKSFRVLLQGLMNDHLIAAPHKQGLSMLINNYFVYQPINDINVGHFNELYNTLVKSIGKLRDAPHSNKVNIAVAFHELALELPINTSDYSAHFYLDIAPMLAVQLENRVDELIVQQEQMASSASYVEEEEEEEILHTSDSFQPDTMEVKPPEERKVTLVTREHMSIR</sequence>
<accession>A0A975D8Z0</accession>
<evidence type="ECO:0000313" key="4">
    <source>
        <dbReference type="Proteomes" id="UP000682739"/>
    </source>
</evidence>
<keyword evidence="2" id="KW-0472">Membrane</keyword>
<protein>
    <submittedName>
        <fullName evidence="3">Uncharacterized protein</fullName>
    </submittedName>
</protein>
<name>A0A975D8Z0_9GAMM</name>
<feature type="region of interest" description="Disordered" evidence="1">
    <location>
        <begin position="172"/>
        <end position="199"/>
    </location>
</feature>
<evidence type="ECO:0000256" key="1">
    <source>
        <dbReference type="SAM" id="MobiDB-lite"/>
    </source>
</evidence>
<reference evidence="3" key="1">
    <citation type="submission" date="2021-03" db="EMBL/GenBank/DDBJ databases">
        <title>Description of Psychrosphaera ytuae sp. nov. isolated from deep sea sediment of South China Sea.</title>
        <authorList>
            <person name="Zhang J."/>
            <person name="Xu X.-D."/>
        </authorList>
    </citation>
    <scope>NUCLEOTIDE SEQUENCE</scope>
    <source>
        <strain evidence="3">MTZ26</strain>
    </source>
</reference>
<evidence type="ECO:0000256" key="2">
    <source>
        <dbReference type="SAM" id="Phobius"/>
    </source>
</evidence>
<organism evidence="3 4">
    <name type="scientific">Psychrosphaera ytuae</name>
    <dbReference type="NCBI Taxonomy" id="2820710"/>
    <lineage>
        <taxon>Bacteria</taxon>
        <taxon>Pseudomonadati</taxon>
        <taxon>Pseudomonadota</taxon>
        <taxon>Gammaproteobacteria</taxon>
        <taxon>Alteromonadales</taxon>
        <taxon>Pseudoalteromonadaceae</taxon>
        <taxon>Psychrosphaera</taxon>
    </lineage>
</organism>
<proteinExistence type="predicted"/>
<gene>
    <name evidence="3" type="ORF">J1N51_07985</name>
</gene>
<evidence type="ECO:0000313" key="3">
    <source>
        <dbReference type="EMBL" id="QTH62721.1"/>
    </source>
</evidence>
<dbReference type="EMBL" id="CP072110">
    <property type="protein sequence ID" value="QTH62721.1"/>
    <property type="molecule type" value="Genomic_DNA"/>
</dbReference>
<feature type="transmembrane region" description="Helical" evidence="2">
    <location>
        <begin position="6"/>
        <end position="27"/>
    </location>
</feature>
<dbReference type="AlphaFoldDB" id="A0A975D8Z0"/>